<accession>A0AAW8LSN6</accession>
<feature type="transmembrane region" description="Helical" evidence="1">
    <location>
        <begin position="74"/>
        <end position="94"/>
    </location>
</feature>
<dbReference type="Proteomes" id="UP001265315">
    <property type="component" value="Unassembled WGS sequence"/>
</dbReference>
<feature type="transmembrane region" description="Helical" evidence="1">
    <location>
        <begin position="42"/>
        <end position="62"/>
    </location>
</feature>
<evidence type="ECO:0000256" key="1">
    <source>
        <dbReference type="SAM" id="Phobius"/>
    </source>
</evidence>
<dbReference type="RefSeq" id="WP_209689070.1">
    <property type="nucleotide sequence ID" value="NZ_JAGIPM010000001.1"/>
</dbReference>
<name>A0AAW8LSN6_AGRTU</name>
<gene>
    <name evidence="2" type="ORF">J2W61_001444</name>
</gene>
<reference evidence="2" key="1">
    <citation type="submission" date="2023-07" db="EMBL/GenBank/DDBJ databases">
        <title>Sorghum-associated microbial communities from plants grown in Nebraska, USA.</title>
        <authorList>
            <person name="Schachtman D."/>
        </authorList>
    </citation>
    <scope>NUCLEOTIDE SEQUENCE</scope>
    <source>
        <strain evidence="2">1457</strain>
    </source>
</reference>
<evidence type="ECO:0000313" key="3">
    <source>
        <dbReference type="Proteomes" id="UP001265315"/>
    </source>
</evidence>
<keyword evidence="1" id="KW-1133">Transmembrane helix</keyword>
<dbReference type="AlphaFoldDB" id="A0AAW8LSN6"/>
<keyword evidence="1" id="KW-0472">Membrane</keyword>
<sequence>MKWFKRLDEFPLVAGILALGMFAVLITSPYDYIKLIENIRALALWPTVVCLFALLFFIKDAVGAVISFFRKEVLLALLWVAVAALLVCAIPYLFNYTIFIASYMPVAVFAGIYLFVILLAGIGASFKQAVFGHLAKPAVPHERAPMKRYRLPERTEPMSNAKPTPKASVAQPVMDSDDLYSRPIPKMLQKYAY</sequence>
<feature type="transmembrane region" description="Helical" evidence="1">
    <location>
        <begin position="100"/>
        <end position="126"/>
    </location>
</feature>
<proteinExistence type="predicted"/>
<feature type="transmembrane region" description="Helical" evidence="1">
    <location>
        <begin position="12"/>
        <end position="30"/>
    </location>
</feature>
<keyword evidence="1" id="KW-0812">Transmembrane</keyword>
<evidence type="ECO:0000313" key="2">
    <source>
        <dbReference type="EMBL" id="MDR6701616.1"/>
    </source>
</evidence>
<comment type="caution">
    <text evidence="2">The sequence shown here is derived from an EMBL/GenBank/DDBJ whole genome shotgun (WGS) entry which is preliminary data.</text>
</comment>
<protein>
    <submittedName>
        <fullName evidence="2">Membrane protein</fullName>
    </submittedName>
</protein>
<dbReference type="EMBL" id="JAVDSW010000001">
    <property type="protein sequence ID" value="MDR6701616.1"/>
    <property type="molecule type" value="Genomic_DNA"/>
</dbReference>
<organism evidence="2 3">
    <name type="scientific">Agrobacterium tumefaciens</name>
    <dbReference type="NCBI Taxonomy" id="358"/>
    <lineage>
        <taxon>Bacteria</taxon>
        <taxon>Pseudomonadati</taxon>
        <taxon>Pseudomonadota</taxon>
        <taxon>Alphaproteobacteria</taxon>
        <taxon>Hyphomicrobiales</taxon>
        <taxon>Rhizobiaceae</taxon>
        <taxon>Rhizobium/Agrobacterium group</taxon>
        <taxon>Agrobacterium</taxon>
        <taxon>Agrobacterium tumefaciens complex</taxon>
    </lineage>
</organism>